<proteinExistence type="predicted"/>
<sequence length="75" mass="7957">MTILETVAVFVGGPLVIYAGIAAFTVLPNRAKARPRYTPGQAWDYPPQWWAGDTPVLAVDAPGSDDAKGGARGTW</sequence>
<protein>
    <submittedName>
        <fullName evidence="2">Uncharacterized protein</fullName>
    </submittedName>
</protein>
<evidence type="ECO:0000256" key="1">
    <source>
        <dbReference type="SAM" id="Phobius"/>
    </source>
</evidence>
<dbReference type="RefSeq" id="WP_196073139.1">
    <property type="nucleotide sequence ID" value="NZ_WLYK01000001.1"/>
</dbReference>
<reference evidence="2 3" key="1">
    <citation type="submission" date="2019-11" db="EMBL/GenBank/DDBJ databases">
        <authorList>
            <person name="Jiang L.-Q."/>
        </authorList>
    </citation>
    <scope>NUCLEOTIDE SEQUENCE [LARGE SCALE GENOMIC DNA]</scope>
    <source>
        <strain evidence="2 3">YIM 132087</strain>
    </source>
</reference>
<evidence type="ECO:0000313" key="3">
    <source>
        <dbReference type="Proteomes" id="UP000460221"/>
    </source>
</evidence>
<organism evidence="2 3">
    <name type="scientific">Nakamurella alba</name>
    <dbReference type="NCBI Taxonomy" id="2665158"/>
    <lineage>
        <taxon>Bacteria</taxon>
        <taxon>Bacillati</taxon>
        <taxon>Actinomycetota</taxon>
        <taxon>Actinomycetes</taxon>
        <taxon>Nakamurellales</taxon>
        <taxon>Nakamurellaceae</taxon>
        <taxon>Nakamurella</taxon>
    </lineage>
</organism>
<dbReference type="AlphaFoldDB" id="A0A7K1FHD8"/>
<keyword evidence="1" id="KW-0472">Membrane</keyword>
<keyword evidence="1" id="KW-0812">Transmembrane</keyword>
<comment type="caution">
    <text evidence="2">The sequence shown here is derived from an EMBL/GenBank/DDBJ whole genome shotgun (WGS) entry which is preliminary data.</text>
</comment>
<keyword evidence="1" id="KW-1133">Transmembrane helix</keyword>
<keyword evidence="3" id="KW-1185">Reference proteome</keyword>
<dbReference type="EMBL" id="WLYK01000001">
    <property type="protein sequence ID" value="MTD13476.1"/>
    <property type="molecule type" value="Genomic_DNA"/>
</dbReference>
<dbReference type="Proteomes" id="UP000460221">
    <property type="component" value="Unassembled WGS sequence"/>
</dbReference>
<gene>
    <name evidence="2" type="ORF">GIS00_05895</name>
</gene>
<feature type="transmembrane region" description="Helical" evidence="1">
    <location>
        <begin position="6"/>
        <end position="27"/>
    </location>
</feature>
<name>A0A7K1FHD8_9ACTN</name>
<accession>A0A7K1FHD8</accession>
<evidence type="ECO:0000313" key="2">
    <source>
        <dbReference type="EMBL" id="MTD13476.1"/>
    </source>
</evidence>